<protein>
    <submittedName>
        <fullName evidence="2">Uncharacterized protein</fullName>
    </submittedName>
</protein>
<organism evidence="2 3">
    <name type="scientific">Streptomyces alanosinicus</name>
    <dbReference type="NCBI Taxonomy" id="68171"/>
    <lineage>
        <taxon>Bacteria</taxon>
        <taxon>Bacillati</taxon>
        <taxon>Actinomycetota</taxon>
        <taxon>Actinomycetes</taxon>
        <taxon>Kitasatosporales</taxon>
        <taxon>Streptomycetaceae</taxon>
        <taxon>Streptomyces</taxon>
    </lineage>
</organism>
<evidence type="ECO:0000313" key="2">
    <source>
        <dbReference type="EMBL" id="GHE01343.1"/>
    </source>
</evidence>
<dbReference type="Proteomes" id="UP000655443">
    <property type="component" value="Unassembled WGS sequence"/>
</dbReference>
<feature type="region of interest" description="Disordered" evidence="1">
    <location>
        <begin position="66"/>
        <end position="106"/>
    </location>
</feature>
<evidence type="ECO:0000256" key="1">
    <source>
        <dbReference type="SAM" id="MobiDB-lite"/>
    </source>
</evidence>
<comment type="caution">
    <text evidence="2">The sequence shown here is derived from an EMBL/GenBank/DDBJ whole genome shotgun (WGS) entry which is preliminary data.</text>
</comment>
<reference evidence="2" key="1">
    <citation type="journal article" date="2014" name="Int. J. Syst. Evol. Microbiol.">
        <title>Complete genome sequence of Corynebacterium casei LMG S-19264T (=DSM 44701T), isolated from a smear-ripened cheese.</title>
        <authorList>
            <consortium name="US DOE Joint Genome Institute (JGI-PGF)"/>
            <person name="Walter F."/>
            <person name="Albersmeier A."/>
            <person name="Kalinowski J."/>
            <person name="Ruckert C."/>
        </authorList>
    </citation>
    <scope>NUCLEOTIDE SEQUENCE</scope>
    <source>
        <strain evidence="2">JCM 4714</strain>
    </source>
</reference>
<evidence type="ECO:0000313" key="3">
    <source>
        <dbReference type="Proteomes" id="UP000655443"/>
    </source>
</evidence>
<sequence>MCAENLNALPTRPTPMDGVAVTANFPVGKGWFMAVLSAYGPVWPLSSARRRRLAYPRRCAVVAAAGSAGGANGSDGPAERATTAPIGPKIATHPGERCPLTMAQGP</sequence>
<dbReference type="AlphaFoldDB" id="A0A918YF82"/>
<accession>A0A918YF82</accession>
<keyword evidence="3" id="KW-1185">Reference proteome</keyword>
<dbReference type="EMBL" id="BMVG01000003">
    <property type="protein sequence ID" value="GHE01343.1"/>
    <property type="molecule type" value="Genomic_DNA"/>
</dbReference>
<gene>
    <name evidence="2" type="ORF">GCM10010339_20170</name>
</gene>
<proteinExistence type="predicted"/>
<name>A0A918YF82_9ACTN</name>
<reference evidence="2" key="2">
    <citation type="submission" date="2020-09" db="EMBL/GenBank/DDBJ databases">
        <authorList>
            <person name="Sun Q."/>
            <person name="Ohkuma M."/>
        </authorList>
    </citation>
    <scope>NUCLEOTIDE SEQUENCE</scope>
    <source>
        <strain evidence="2">JCM 4714</strain>
    </source>
</reference>